<evidence type="ECO:0000259" key="2">
    <source>
        <dbReference type="Pfam" id="PF24925"/>
    </source>
</evidence>
<reference evidence="3 4" key="1">
    <citation type="journal article" date="2023" name="Plants (Basel)">
        <title>Bridging the Gap: Combining Genomics and Transcriptomics Approaches to Understand Stylosanthes scabra, an Orphan Legume from the Brazilian Caatinga.</title>
        <authorList>
            <person name="Ferreira-Neto J.R.C."/>
            <person name="da Silva M.D."/>
            <person name="Binneck E."/>
            <person name="de Melo N.F."/>
            <person name="da Silva R.H."/>
            <person name="de Melo A.L.T.M."/>
            <person name="Pandolfi V."/>
            <person name="Bustamante F.O."/>
            <person name="Brasileiro-Vidal A.C."/>
            <person name="Benko-Iseppon A.M."/>
        </authorList>
    </citation>
    <scope>NUCLEOTIDE SEQUENCE [LARGE SCALE GENOMIC DNA]</scope>
    <source>
        <tissue evidence="3">Leaves</tissue>
    </source>
</reference>
<feature type="domain" description="DUF7746" evidence="2">
    <location>
        <begin position="366"/>
        <end position="393"/>
    </location>
</feature>
<sequence>MNTCKSRVLLKSSDRETTLFVADMTKANVTIPRLIKWDEMDLPRSWSIDRAIPTQPRQAPLLQEIKQDETRRVEIVFDRRNSFSSSSRSEAGIVNDFASARRSFSLTLQSQSSSRIPRLVNPEINISDLSSSANVISTWKVKDGNLLRSEFPPKGSFVISDTDGHNPVMASPCKNKNAEESVNPKDIKNLIEQSNYTNRFLQCLGDNLSSSKSSSLSLQNVSEASTSKPIEKSLFKPFKMSSKAKQTLKTSILKQDTSESEVMQKIDLLLNCLNTVPETPTNSGESISRVQTRASKAINAFNQDSSETSDSEQSQSSNQTTLKVSPIMTNSITRWKGLTKPFTQSYNRMSAPDLALKERELGFVSFNANNVYEWNIDGKTEYNIMSMLQHMTMKKIEEGGGRRKS</sequence>
<feature type="compositionally biased region" description="Low complexity" evidence="1">
    <location>
        <begin position="302"/>
        <end position="320"/>
    </location>
</feature>
<evidence type="ECO:0000256" key="1">
    <source>
        <dbReference type="SAM" id="MobiDB-lite"/>
    </source>
</evidence>
<dbReference type="InterPro" id="IPR056648">
    <property type="entry name" value="DUF7746"/>
</dbReference>
<name>A0ABU6ZFL9_9FABA</name>
<accession>A0ABU6ZFL9</accession>
<dbReference type="Proteomes" id="UP001341840">
    <property type="component" value="Unassembled WGS sequence"/>
</dbReference>
<dbReference type="Pfam" id="PF24925">
    <property type="entry name" value="DUF7746"/>
    <property type="match status" value="1"/>
</dbReference>
<evidence type="ECO:0000313" key="4">
    <source>
        <dbReference type="Proteomes" id="UP001341840"/>
    </source>
</evidence>
<keyword evidence="4" id="KW-1185">Reference proteome</keyword>
<feature type="region of interest" description="Disordered" evidence="1">
    <location>
        <begin position="301"/>
        <end position="322"/>
    </location>
</feature>
<comment type="caution">
    <text evidence="3">The sequence shown here is derived from an EMBL/GenBank/DDBJ whole genome shotgun (WGS) entry which is preliminary data.</text>
</comment>
<dbReference type="EMBL" id="JASCZI010272170">
    <property type="protein sequence ID" value="MED6220755.1"/>
    <property type="molecule type" value="Genomic_DNA"/>
</dbReference>
<evidence type="ECO:0000313" key="3">
    <source>
        <dbReference type="EMBL" id="MED6220755.1"/>
    </source>
</evidence>
<proteinExistence type="predicted"/>
<protein>
    <recommendedName>
        <fullName evidence="2">DUF7746 domain-containing protein</fullName>
    </recommendedName>
</protein>
<gene>
    <name evidence="3" type="ORF">PIB30_047891</name>
</gene>
<organism evidence="3 4">
    <name type="scientific">Stylosanthes scabra</name>
    <dbReference type="NCBI Taxonomy" id="79078"/>
    <lineage>
        <taxon>Eukaryota</taxon>
        <taxon>Viridiplantae</taxon>
        <taxon>Streptophyta</taxon>
        <taxon>Embryophyta</taxon>
        <taxon>Tracheophyta</taxon>
        <taxon>Spermatophyta</taxon>
        <taxon>Magnoliopsida</taxon>
        <taxon>eudicotyledons</taxon>
        <taxon>Gunneridae</taxon>
        <taxon>Pentapetalae</taxon>
        <taxon>rosids</taxon>
        <taxon>fabids</taxon>
        <taxon>Fabales</taxon>
        <taxon>Fabaceae</taxon>
        <taxon>Papilionoideae</taxon>
        <taxon>50 kb inversion clade</taxon>
        <taxon>dalbergioids sensu lato</taxon>
        <taxon>Dalbergieae</taxon>
        <taxon>Pterocarpus clade</taxon>
        <taxon>Stylosanthes</taxon>
    </lineage>
</organism>